<dbReference type="AlphaFoldDB" id="A0AAD8XBL7"/>
<comment type="caution">
    <text evidence="2">The sequence shown here is derived from an EMBL/GenBank/DDBJ whole genome shotgun (WGS) entry which is preliminary data.</text>
</comment>
<reference evidence="2" key="1">
    <citation type="submission" date="2021-12" db="EMBL/GenBank/DDBJ databases">
        <title>Comparative genomics, transcriptomics and evolutionary studies reveal genomic signatures of adaptation to plant cell wall in hemibiotrophic fungi.</title>
        <authorList>
            <consortium name="DOE Joint Genome Institute"/>
            <person name="Baroncelli R."/>
            <person name="Diaz J.F."/>
            <person name="Benocci T."/>
            <person name="Peng M."/>
            <person name="Battaglia E."/>
            <person name="Haridas S."/>
            <person name="Andreopoulos W."/>
            <person name="Labutti K."/>
            <person name="Pangilinan J."/>
            <person name="Floch G.L."/>
            <person name="Makela M.R."/>
            <person name="Henrissat B."/>
            <person name="Grigoriev I.V."/>
            <person name="Crouch J.A."/>
            <person name="De Vries R.P."/>
            <person name="Sukno S.A."/>
            <person name="Thon M.R."/>
        </authorList>
    </citation>
    <scope>NUCLEOTIDE SEQUENCE</scope>
    <source>
        <strain evidence="2">CBS 112980</strain>
    </source>
</reference>
<dbReference type="Proteomes" id="UP001244207">
    <property type="component" value="Unassembled WGS sequence"/>
</dbReference>
<dbReference type="RefSeq" id="XP_060358643.1">
    <property type="nucleotide sequence ID" value="XM_060509538.1"/>
</dbReference>
<accession>A0AAD8XBL7</accession>
<keyword evidence="3" id="KW-1185">Reference proteome</keyword>
<feature type="coiled-coil region" evidence="1">
    <location>
        <begin position="71"/>
        <end position="127"/>
    </location>
</feature>
<organism evidence="2 3">
    <name type="scientific">Glomerella acutata</name>
    <name type="common">Colletotrichum acutatum</name>
    <dbReference type="NCBI Taxonomy" id="27357"/>
    <lineage>
        <taxon>Eukaryota</taxon>
        <taxon>Fungi</taxon>
        <taxon>Dikarya</taxon>
        <taxon>Ascomycota</taxon>
        <taxon>Pezizomycotina</taxon>
        <taxon>Sordariomycetes</taxon>
        <taxon>Hypocreomycetidae</taxon>
        <taxon>Glomerellales</taxon>
        <taxon>Glomerellaceae</taxon>
        <taxon>Colletotrichum</taxon>
        <taxon>Colletotrichum acutatum species complex</taxon>
    </lineage>
</organism>
<dbReference type="GeneID" id="85393437"/>
<name>A0AAD8XBL7_GLOAC</name>
<dbReference type="EMBL" id="JAHMHS010000179">
    <property type="protein sequence ID" value="KAK1709732.1"/>
    <property type="molecule type" value="Genomic_DNA"/>
</dbReference>
<protein>
    <recommendedName>
        <fullName evidence="4">Fungal N-terminal domain-containing protein</fullName>
    </recommendedName>
</protein>
<proteinExistence type="predicted"/>
<gene>
    <name evidence="2" type="ORF">BDZ83DRAFT_641146</name>
</gene>
<sequence>MADAIGTAASVVGLVVALLKTIQEIRKARERVKNAPKRLDEISSLLQITSRTASLVRGEPRLQTPAVVHQLEILNAIAEELAQLSNILEKKSRKDPVLSFFGTLKTQDADETELANITNRLSDAKAELGTRIRAIHVGLTGNLEDGFRVMLKVLEEINSKVFHVLGENLIQVDRLRNRGFTIVGNGAILLGPADIQSLQLEEELPSQRYTSGGSHVLNLSAFGDSEFLSNLSSIYPDLDTIFRYHFGYQSSAVSFNSSRLASDLQEEKGKPFIFVNDETGLGHSMFSLSSKRSRITHHNVNNSRWIGLPLALQFLSTGASDANELHL</sequence>
<evidence type="ECO:0000256" key="1">
    <source>
        <dbReference type="SAM" id="Coils"/>
    </source>
</evidence>
<keyword evidence="1" id="KW-0175">Coiled coil</keyword>
<evidence type="ECO:0000313" key="3">
    <source>
        <dbReference type="Proteomes" id="UP001244207"/>
    </source>
</evidence>
<evidence type="ECO:0008006" key="4">
    <source>
        <dbReference type="Google" id="ProtNLM"/>
    </source>
</evidence>
<evidence type="ECO:0000313" key="2">
    <source>
        <dbReference type="EMBL" id="KAK1709732.1"/>
    </source>
</evidence>